<feature type="signal peptide" evidence="1">
    <location>
        <begin position="1"/>
        <end position="24"/>
    </location>
</feature>
<name>A0A392NNS1_9FABA</name>
<reference evidence="2 3" key="1">
    <citation type="journal article" date="2018" name="Front. Plant Sci.">
        <title>Red Clover (Trifolium pratense) and Zigzag Clover (T. medium) - A Picture of Genomic Similarities and Differences.</title>
        <authorList>
            <person name="Dluhosova J."/>
            <person name="Istvanek J."/>
            <person name="Nedelnik J."/>
            <person name="Repkova J."/>
        </authorList>
    </citation>
    <scope>NUCLEOTIDE SEQUENCE [LARGE SCALE GENOMIC DNA]</scope>
    <source>
        <strain evidence="3">cv. 10/8</strain>
        <tissue evidence="2">Leaf</tissue>
    </source>
</reference>
<feature type="chain" id="PRO_5017342643" evidence="1">
    <location>
        <begin position="25"/>
        <end position="100"/>
    </location>
</feature>
<dbReference type="PANTHER" id="PTHR32440:SF11">
    <property type="entry name" value="METALLOPHOSPHOESTERASE DOMAIN-CONTAINING PROTEIN"/>
    <property type="match status" value="1"/>
</dbReference>
<proteinExistence type="predicted"/>
<protein>
    <submittedName>
        <fullName evidence="2">Putative inactive purple acid phosphatase</fullName>
    </submittedName>
</protein>
<evidence type="ECO:0000313" key="3">
    <source>
        <dbReference type="Proteomes" id="UP000265520"/>
    </source>
</evidence>
<feature type="non-terminal residue" evidence="2">
    <location>
        <position position="100"/>
    </location>
</feature>
<keyword evidence="3" id="KW-1185">Reference proteome</keyword>
<dbReference type="AlphaFoldDB" id="A0A392NNS1"/>
<dbReference type="Proteomes" id="UP000265520">
    <property type="component" value="Unassembled WGS sequence"/>
</dbReference>
<dbReference type="GO" id="GO:0005737">
    <property type="term" value="C:cytoplasm"/>
    <property type="evidence" value="ECO:0007669"/>
    <property type="project" value="TreeGrafter"/>
</dbReference>
<evidence type="ECO:0000313" key="2">
    <source>
        <dbReference type="EMBL" id="MCI00736.1"/>
    </source>
</evidence>
<evidence type="ECO:0000256" key="1">
    <source>
        <dbReference type="SAM" id="SignalP"/>
    </source>
</evidence>
<dbReference type="EMBL" id="LXQA010044110">
    <property type="protein sequence ID" value="MCI00736.1"/>
    <property type="molecule type" value="Genomic_DNA"/>
</dbReference>
<accession>A0A392NNS1</accession>
<organism evidence="2 3">
    <name type="scientific">Trifolium medium</name>
    <dbReference type="NCBI Taxonomy" id="97028"/>
    <lineage>
        <taxon>Eukaryota</taxon>
        <taxon>Viridiplantae</taxon>
        <taxon>Streptophyta</taxon>
        <taxon>Embryophyta</taxon>
        <taxon>Tracheophyta</taxon>
        <taxon>Spermatophyta</taxon>
        <taxon>Magnoliopsida</taxon>
        <taxon>eudicotyledons</taxon>
        <taxon>Gunneridae</taxon>
        <taxon>Pentapetalae</taxon>
        <taxon>rosids</taxon>
        <taxon>fabids</taxon>
        <taxon>Fabales</taxon>
        <taxon>Fabaceae</taxon>
        <taxon>Papilionoideae</taxon>
        <taxon>50 kb inversion clade</taxon>
        <taxon>NPAAA clade</taxon>
        <taxon>Hologalegina</taxon>
        <taxon>IRL clade</taxon>
        <taxon>Trifolieae</taxon>
        <taxon>Trifolium</taxon>
    </lineage>
</organism>
<sequence length="100" mass="11061">MVGSAWKMLLRPLLVLSLFSSTIGKSSFSSNHHHQTTIRCKMASAAAAVERQITTREGAAFKVALFADLHFGEDAWTNWGPLQDIHSVNVMNTVLDYETP</sequence>
<keyword evidence="1" id="KW-0732">Signal</keyword>
<dbReference type="GO" id="GO:0016788">
    <property type="term" value="F:hydrolase activity, acting on ester bonds"/>
    <property type="evidence" value="ECO:0007669"/>
    <property type="project" value="TreeGrafter"/>
</dbReference>
<comment type="caution">
    <text evidence="2">The sequence shown here is derived from an EMBL/GenBank/DDBJ whole genome shotgun (WGS) entry which is preliminary data.</text>
</comment>
<dbReference type="PANTHER" id="PTHR32440">
    <property type="entry name" value="PHOSPHATASE DCR2-RELATED-RELATED"/>
    <property type="match status" value="1"/>
</dbReference>